<evidence type="ECO:0000313" key="1">
    <source>
        <dbReference type="EMBL" id="GBC62067.1"/>
    </source>
</evidence>
<reference evidence="2" key="1">
    <citation type="submission" date="2017-11" db="EMBL/GenBank/DDBJ databases">
        <authorList>
            <person name="Watanabe M."/>
            <person name="Kojima H."/>
        </authorList>
    </citation>
    <scope>NUCLEOTIDE SEQUENCE [LARGE SCALE GENOMIC DNA]</scope>
    <source>
        <strain evidence="2">Tokyo 01</strain>
    </source>
</reference>
<reference evidence="2" key="2">
    <citation type="submission" date="2019-01" db="EMBL/GenBank/DDBJ databases">
        <title>Genome sequence of Desulfonema ishimotonii strain Tokyo 01.</title>
        <authorList>
            <person name="Fukui M."/>
        </authorList>
    </citation>
    <scope>NUCLEOTIDE SEQUENCE [LARGE SCALE GENOMIC DNA]</scope>
    <source>
        <strain evidence="2">Tokyo 01</strain>
    </source>
</reference>
<dbReference type="OrthoDB" id="9865349at2"/>
<dbReference type="AlphaFoldDB" id="A0A401FYN0"/>
<protein>
    <recommendedName>
        <fullName evidence="3">DUF3352 domain-containing protein</fullName>
    </recommendedName>
</protein>
<proteinExistence type="predicted"/>
<dbReference type="EMBL" id="BEXT01000001">
    <property type="protein sequence ID" value="GBC62067.1"/>
    <property type="molecule type" value="Genomic_DNA"/>
</dbReference>
<comment type="caution">
    <text evidence="1">The sequence shown here is derived from an EMBL/GenBank/DDBJ whole genome shotgun (WGS) entry which is preliminary data.</text>
</comment>
<organism evidence="1 2">
    <name type="scientific">Desulfonema ishimotonii</name>
    <dbReference type="NCBI Taxonomy" id="45657"/>
    <lineage>
        <taxon>Bacteria</taxon>
        <taxon>Pseudomonadati</taxon>
        <taxon>Thermodesulfobacteriota</taxon>
        <taxon>Desulfobacteria</taxon>
        <taxon>Desulfobacterales</taxon>
        <taxon>Desulfococcaceae</taxon>
        <taxon>Desulfonema</taxon>
    </lineage>
</organism>
<evidence type="ECO:0000313" key="2">
    <source>
        <dbReference type="Proteomes" id="UP000288096"/>
    </source>
</evidence>
<dbReference type="RefSeq" id="WP_124329276.1">
    <property type="nucleotide sequence ID" value="NZ_BEXT01000001.1"/>
</dbReference>
<evidence type="ECO:0008006" key="3">
    <source>
        <dbReference type="Google" id="ProtNLM"/>
    </source>
</evidence>
<name>A0A401FYN0_9BACT</name>
<gene>
    <name evidence="1" type="ORF">DENIS_3030</name>
</gene>
<sequence>MRKIISFCLAAVLAVGISYSTSRCGNGLSDGAASHIMNLLPGDTDLAVKVKSLKAICRYPGDGNNAAVRRLSDDLKFSPDTEYLRASGFDTGKEAVLFVRDWTVVERDGVPDLSVLALMPVTDLEKAAGAVKDAVRKRWPTVRFTETVAATFFEVPGGSVTGCILDHRGWLCVGINPGGSVDAAVRAFSEMGTPLGHTPAYRDVAAKINTGEDIFVFLNCKKIAEKNMRRLGRTDAAGGITPDFPEGYESAGLTADLSLSDLVISGVLNMAPESLLLSLTAGLRFDKEVITGVDAPPVALFSSSVNPGAYYQAALARMSETERRNFENYRKELEAQWGIRLEKDIVENMTGSVNFGIYDSASISMTNHNMVVAIGVKDAAGAQAALEKAVASAQARPGVVVQKISVGGTDAFGINLFGMFQLYAGIRDRHLILSSGRLMFERAVSADRGAGFLSKVRDPALADGLKDDRGILFVDVKEASAVIRTFSFLIRNLNGGDPPDENLLQDLKPFEYLLIRHRVKGRTLFGEFRLKTAFTGPFFLEIQRHFEQLNQADAAN</sequence>
<keyword evidence="2" id="KW-1185">Reference proteome</keyword>
<accession>A0A401FYN0</accession>
<dbReference type="Proteomes" id="UP000288096">
    <property type="component" value="Unassembled WGS sequence"/>
</dbReference>